<evidence type="ECO:0000313" key="2">
    <source>
        <dbReference type="Proteomes" id="UP000004949"/>
    </source>
</evidence>
<dbReference type="Gene3D" id="3.55.50.30">
    <property type="match status" value="1"/>
</dbReference>
<proteinExistence type="predicted"/>
<organism evidence="1 2">
    <name type="scientific">Gluconobacter morbifer G707</name>
    <dbReference type="NCBI Taxonomy" id="1088869"/>
    <lineage>
        <taxon>Bacteria</taxon>
        <taxon>Pseudomonadati</taxon>
        <taxon>Pseudomonadota</taxon>
        <taxon>Alphaproteobacteria</taxon>
        <taxon>Acetobacterales</taxon>
        <taxon>Acetobacteraceae</taxon>
        <taxon>Gluconobacter</taxon>
    </lineage>
</organism>
<dbReference type="EMBL" id="AGQV01000001">
    <property type="protein sequence ID" value="EHH68857.1"/>
    <property type="molecule type" value="Genomic_DNA"/>
</dbReference>
<comment type="caution">
    <text evidence="1">The sequence shown here is derived from an EMBL/GenBank/DDBJ whole genome shotgun (WGS) entry which is preliminary data.</text>
</comment>
<gene>
    <name evidence="1" type="ORF">GMO_01640</name>
</gene>
<accession>G6XF99</accession>
<dbReference type="OrthoDB" id="9760333at2"/>
<dbReference type="AlphaFoldDB" id="G6XF99"/>
<dbReference type="RefSeq" id="WP_008850315.1">
    <property type="nucleotide sequence ID" value="NZ_AGQV01000001.1"/>
</dbReference>
<dbReference type="PATRIC" id="fig|1088869.3.peg.164"/>
<protein>
    <submittedName>
        <fullName evidence="1">Uncharacterized protein</fullName>
    </submittedName>
</protein>
<dbReference type="STRING" id="1088869.GMO_01640"/>
<reference evidence="1 2" key="1">
    <citation type="submission" date="2011-10" db="EMBL/GenBank/DDBJ databases">
        <title>Genome sequence of Gluconobacter morbifer G707, isolated from Drosophila gut.</title>
        <authorList>
            <person name="Lee W.-J."/>
            <person name="Kim E.-K."/>
        </authorList>
    </citation>
    <scope>NUCLEOTIDE SEQUENCE [LARGE SCALE GENOMIC DNA]</scope>
    <source>
        <strain evidence="1 2">G707</strain>
    </source>
</reference>
<sequence>MSENRRDRVRIWPLLMMGFMLLAGDPVRYGHAETITRVADICPHVISLLRIDSQPLLKAVDSLSRQTRCPVMIDRSLFLKAVSANVNGKYLPRDALEQLMNNPDFEVIETVDGLVVSPLTYRASHPQVSPA</sequence>
<name>G6XF99_9PROT</name>
<keyword evidence="2" id="KW-1185">Reference proteome</keyword>
<dbReference type="Proteomes" id="UP000004949">
    <property type="component" value="Unassembled WGS sequence"/>
</dbReference>
<evidence type="ECO:0000313" key="1">
    <source>
        <dbReference type="EMBL" id="EHH68857.1"/>
    </source>
</evidence>